<feature type="binding site" evidence="6">
    <location>
        <position position="93"/>
    </location>
    <ligand>
        <name>Zn(2+)</name>
        <dbReference type="ChEBI" id="CHEBI:29105"/>
    </ligand>
</feature>
<feature type="chain" id="PRO_5017929197" description="carbonic anhydrase" evidence="7">
    <location>
        <begin position="37"/>
        <end position="246"/>
    </location>
</feature>
<proteinExistence type="inferred from homology"/>
<comment type="catalytic activity">
    <reaction evidence="5">
        <text>hydrogencarbonate + H(+) = CO2 + H2O</text>
        <dbReference type="Rhea" id="RHEA:10748"/>
        <dbReference type="ChEBI" id="CHEBI:15377"/>
        <dbReference type="ChEBI" id="CHEBI:15378"/>
        <dbReference type="ChEBI" id="CHEBI:16526"/>
        <dbReference type="ChEBI" id="CHEBI:17544"/>
        <dbReference type="EC" id="4.2.1.1"/>
    </reaction>
</comment>
<dbReference type="GO" id="GO:0015976">
    <property type="term" value="P:carbon utilization"/>
    <property type="evidence" value="ECO:0007669"/>
    <property type="project" value="InterPro"/>
</dbReference>
<evidence type="ECO:0000256" key="4">
    <source>
        <dbReference type="ARBA" id="ARBA00023239"/>
    </source>
</evidence>
<dbReference type="PROSITE" id="PS51318">
    <property type="entry name" value="TAT"/>
    <property type="match status" value="1"/>
</dbReference>
<dbReference type="PROSITE" id="PS00704">
    <property type="entry name" value="PROK_CO2_ANHYDRASE_1"/>
    <property type="match status" value="1"/>
</dbReference>
<dbReference type="Proteomes" id="UP000278222">
    <property type="component" value="Unassembled WGS sequence"/>
</dbReference>
<feature type="binding site" evidence="6">
    <location>
        <position position="148"/>
    </location>
    <ligand>
        <name>Zn(2+)</name>
        <dbReference type="ChEBI" id="CHEBI:29105"/>
    </ligand>
</feature>
<accession>A0A3N1LLU2</accession>
<keyword evidence="4" id="KW-0456">Lyase</keyword>
<dbReference type="SMART" id="SM00947">
    <property type="entry name" value="Pro_CA"/>
    <property type="match status" value="1"/>
</dbReference>
<dbReference type="Pfam" id="PF00484">
    <property type="entry name" value="Pro_CA"/>
    <property type="match status" value="1"/>
</dbReference>
<dbReference type="GO" id="GO:0008270">
    <property type="term" value="F:zinc ion binding"/>
    <property type="evidence" value="ECO:0007669"/>
    <property type="project" value="InterPro"/>
</dbReference>
<dbReference type="InterPro" id="IPR001765">
    <property type="entry name" value="Carbonic_anhydrase"/>
</dbReference>
<keyword evidence="6" id="KW-0479">Metal-binding</keyword>
<dbReference type="InterPro" id="IPR006311">
    <property type="entry name" value="TAT_signal"/>
</dbReference>
<keyword evidence="7" id="KW-0732">Signal</keyword>
<comment type="caution">
    <text evidence="8">The sequence shown here is derived from an EMBL/GenBank/DDBJ whole genome shotgun (WGS) entry which is preliminary data.</text>
</comment>
<dbReference type="InterPro" id="IPR015892">
    <property type="entry name" value="Carbonic_anhydrase_CS"/>
</dbReference>
<sequence>MCNICERDRVLGRRGFLGLGAAGLAAMALGAGAASAAGGATTSLTADQALGRLKAGNARFVAAPDLCIGDLTASRTKVAMSQAPWATIVSCADSRVAPELLFGGVSAGELFVARNAGNTADTVTMGTIEYGAAVLGVPLIVVLGHERCGAAAAACDIVTKGAKFPGSIGPMVKDIVPSARAVMKQPGDFVDNTIRENALRTAGRIATQSKIVAGLVKSGKVKVVAARYDLDDGKVEFLVDRGKLVA</sequence>
<evidence type="ECO:0000256" key="7">
    <source>
        <dbReference type="SAM" id="SignalP"/>
    </source>
</evidence>
<reference evidence="8 9" key="1">
    <citation type="submission" date="2018-11" db="EMBL/GenBank/DDBJ databases">
        <title>Genomic Encyclopedia of Type Strains, Phase IV (KMG-IV): sequencing the most valuable type-strain genomes for metagenomic binning, comparative biology and taxonomic classification.</title>
        <authorList>
            <person name="Goeker M."/>
        </authorList>
    </citation>
    <scope>NUCLEOTIDE SEQUENCE [LARGE SCALE GENOMIC DNA]</scope>
    <source>
        <strain evidence="8 9">DSM 5900</strain>
    </source>
</reference>
<dbReference type="PANTHER" id="PTHR11002">
    <property type="entry name" value="CARBONIC ANHYDRASE"/>
    <property type="match status" value="1"/>
</dbReference>
<dbReference type="OrthoDB" id="9797527at2"/>
<dbReference type="SUPFAM" id="SSF53056">
    <property type="entry name" value="beta-carbonic anhydrase, cab"/>
    <property type="match status" value="1"/>
</dbReference>
<keyword evidence="9" id="KW-1185">Reference proteome</keyword>
<gene>
    <name evidence="8" type="ORF">EDC65_3263</name>
</gene>
<name>A0A3N1LLU2_9PROT</name>
<evidence type="ECO:0000313" key="9">
    <source>
        <dbReference type="Proteomes" id="UP000278222"/>
    </source>
</evidence>
<evidence type="ECO:0000256" key="3">
    <source>
        <dbReference type="ARBA" id="ARBA00022833"/>
    </source>
</evidence>
<dbReference type="GO" id="GO:0004089">
    <property type="term" value="F:carbonate dehydratase activity"/>
    <property type="evidence" value="ECO:0007669"/>
    <property type="project" value="UniProtKB-EC"/>
</dbReference>
<organism evidence="8 9">
    <name type="scientific">Stella humosa</name>
    <dbReference type="NCBI Taxonomy" id="94"/>
    <lineage>
        <taxon>Bacteria</taxon>
        <taxon>Pseudomonadati</taxon>
        <taxon>Pseudomonadota</taxon>
        <taxon>Alphaproteobacteria</taxon>
        <taxon>Rhodospirillales</taxon>
        <taxon>Stellaceae</taxon>
        <taxon>Stella</taxon>
    </lineage>
</organism>
<feature type="signal peptide" evidence="7">
    <location>
        <begin position="1"/>
        <end position="36"/>
    </location>
</feature>
<dbReference type="PANTHER" id="PTHR11002:SF79">
    <property type="entry name" value="CARBONIC ANHYDRASE 2"/>
    <property type="match status" value="1"/>
</dbReference>
<evidence type="ECO:0000313" key="8">
    <source>
        <dbReference type="EMBL" id="ROP91396.1"/>
    </source>
</evidence>
<evidence type="ECO:0000256" key="1">
    <source>
        <dbReference type="ARBA" id="ARBA00006217"/>
    </source>
</evidence>
<evidence type="ECO:0000256" key="2">
    <source>
        <dbReference type="ARBA" id="ARBA00012925"/>
    </source>
</evidence>
<dbReference type="EMBL" id="RJKX01000014">
    <property type="protein sequence ID" value="ROP91396.1"/>
    <property type="molecule type" value="Genomic_DNA"/>
</dbReference>
<keyword evidence="3 6" id="KW-0862">Zinc</keyword>
<evidence type="ECO:0000256" key="6">
    <source>
        <dbReference type="PIRSR" id="PIRSR601765-1"/>
    </source>
</evidence>
<comment type="cofactor">
    <cofactor evidence="6">
        <name>Zn(2+)</name>
        <dbReference type="ChEBI" id="CHEBI:29105"/>
    </cofactor>
    <text evidence="6">Binds 1 zinc ion per subunit.</text>
</comment>
<dbReference type="AlphaFoldDB" id="A0A3N1LLU2"/>
<dbReference type="InterPro" id="IPR036874">
    <property type="entry name" value="Carbonic_anhydrase_sf"/>
</dbReference>
<dbReference type="EC" id="4.2.1.1" evidence="2"/>
<evidence type="ECO:0000256" key="5">
    <source>
        <dbReference type="ARBA" id="ARBA00048348"/>
    </source>
</evidence>
<dbReference type="Gene3D" id="3.40.1050.10">
    <property type="entry name" value="Carbonic anhydrase"/>
    <property type="match status" value="1"/>
</dbReference>
<protein>
    <recommendedName>
        <fullName evidence="2">carbonic anhydrase</fullName>
        <ecNumber evidence="2">4.2.1.1</ecNumber>
    </recommendedName>
</protein>
<feature type="binding site" evidence="6">
    <location>
        <position position="145"/>
    </location>
    <ligand>
        <name>Zn(2+)</name>
        <dbReference type="ChEBI" id="CHEBI:29105"/>
    </ligand>
</feature>
<feature type="binding site" evidence="6">
    <location>
        <position position="91"/>
    </location>
    <ligand>
        <name>Zn(2+)</name>
        <dbReference type="ChEBI" id="CHEBI:29105"/>
    </ligand>
</feature>
<comment type="similarity">
    <text evidence="1">Belongs to the beta-class carbonic anhydrase family.</text>
</comment>